<dbReference type="CDD" id="cd07331">
    <property type="entry name" value="M48C_Oma1_like"/>
    <property type="match status" value="1"/>
</dbReference>
<protein>
    <submittedName>
        <fullName evidence="9">M48 family metallopeptidase</fullName>
    </submittedName>
</protein>
<evidence type="ECO:0000256" key="6">
    <source>
        <dbReference type="RuleBase" id="RU003983"/>
    </source>
</evidence>
<dbReference type="PANTHER" id="PTHR22726">
    <property type="entry name" value="METALLOENDOPEPTIDASE OMA1"/>
    <property type="match status" value="1"/>
</dbReference>
<keyword evidence="5 6" id="KW-0482">Metalloprotease</keyword>
<evidence type="ECO:0000256" key="4">
    <source>
        <dbReference type="ARBA" id="ARBA00022833"/>
    </source>
</evidence>
<feature type="chain" id="PRO_5031153724" evidence="7">
    <location>
        <begin position="26"/>
        <end position="305"/>
    </location>
</feature>
<dbReference type="KEGG" id="mfy:HH212_04540"/>
<dbReference type="InterPro" id="IPR051156">
    <property type="entry name" value="Mito/Outer_Membr_Metalloprot"/>
</dbReference>
<evidence type="ECO:0000313" key="9">
    <source>
        <dbReference type="EMBL" id="QJE03187.1"/>
    </source>
</evidence>
<dbReference type="Gene3D" id="3.30.2010.10">
    <property type="entry name" value="Metalloproteases ('zincins'), catalytic domain"/>
    <property type="match status" value="1"/>
</dbReference>
<evidence type="ECO:0000256" key="2">
    <source>
        <dbReference type="ARBA" id="ARBA00022723"/>
    </source>
</evidence>
<dbReference type="GO" id="GO:0046872">
    <property type="term" value="F:metal ion binding"/>
    <property type="evidence" value="ECO:0007669"/>
    <property type="project" value="UniProtKB-KW"/>
</dbReference>
<dbReference type="GO" id="GO:0051603">
    <property type="term" value="P:proteolysis involved in protein catabolic process"/>
    <property type="evidence" value="ECO:0007669"/>
    <property type="project" value="TreeGrafter"/>
</dbReference>
<name>A0A7Z2W2B9_9BURK</name>
<keyword evidence="2" id="KW-0479">Metal-binding</keyword>
<keyword evidence="1 6" id="KW-0645">Protease</keyword>
<dbReference type="GO" id="GO:0004222">
    <property type="term" value="F:metalloendopeptidase activity"/>
    <property type="evidence" value="ECO:0007669"/>
    <property type="project" value="InterPro"/>
</dbReference>
<evidence type="ECO:0000256" key="5">
    <source>
        <dbReference type="ARBA" id="ARBA00023049"/>
    </source>
</evidence>
<evidence type="ECO:0000256" key="3">
    <source>
        <dbReference type="ARBA" id="ARBA00022801"/>
    </source>
</evidence>
<reference evidence="9 10" key="1">
    <citation type="submission" date="2020-04" db="EMBL/GenBank/DDBJ databases">
        <title>Genome sequencing of novel species.</title>
        <authorList>
            <person name="Heo J."/>
            <person name="Kim S.-J."/>
            <person name="Kim J.-S."/>
            <person name="Hong S.-B."/>
            <person name="Kwon S.-W."/>
        </authorList>
    </citation>
    <scope>NUCLEOTIDE SEQUENCE [LARGE SCALE GENOMIC DNA]</scope>
    <source>
        <strain evidence="9 10">GN2-R2</strain>
    </source>
</reference>
<dbReference type="Pfam" id="PF01435">
    <property type="entry name" value="Peptidase_M48"/>
    <property type="match status" value="1"/>
</dbReference>
<dbReference type="GO" id="GO:0016020">
    <property type="term" value="C:membrane"/>
    <property type="evidence" value="ECO:0007669"/>
    <property type="project" value="TreeGrafter"/>
</dbReference>
<evidence type="ECO:0000313" key="10">
    <source>
        <dbReference type="Proteomes" id="UP000502415"/>
    </source>
</evidence>
<organism evidence="9 10">
    <name type="scientific">Massilia forsythiae</name>
    <dbReference type="NCBI Taxonomy" id="2728020"/>
    <lineage>
        <taxon>Bacteria</taxon>
        <taxon>Pseudomonadati</taxon>
        <taxon>Pseudomonadota</taxon>
        <taxon>Betaproteobacteria</taxon>
        <taxon>Burkholderiales</taxon>
        <taxon>Oxalobacteraceae</taxon>
        <taxon>Telluria group</taxon>
        <taxon>Massilia</taxon>
    </lineage>
</organism>
<proteinExistence type="inferred from homology"/>
<feature type="signal peptide" evidence="7">
    <location>
        <begin position="1"/>
        <end position="25"/>
    </location>
</feature>
<comment type="similarity">
    <text evidence="6">Belongs to the peptidase M48 family.</text>
</comment>
<sequence length="305" mass="33140">MFFKHQHAAVILALSAALGTAPALAQDGRQAQNAPQVVQDGIAVKPLKNSTWRNITAPEQAINDQSAQQYTAMMSQAREKGVLVAENDPQVKRLRAIAQRIIPHTTRWNPAAQGWKWQVNLVQSSQVNAFCMPGGRIGFYTGIIDKLNLTDDEIAAVMGHEIAHALREHGRDRQSKSTATGLFTSAAGALVSAWSGYDVRGLANTAGQLVVLRFSRDEEREADLVGLDIAARAGYDPRAGIALWNKMASLNERGAPIELLSTHPGGANRIEQIQDHMDVLLPLYARAKGTAVDRLPPYRTSVAAR</sequence>
<feature type="domain" description="Peptidase M48" evidence="8">
    <location>
        <begin position="93"/>
        <end position="275"/>
    </location>
</feature>
<gene>
    <name evidence="9" type="ORF">HH212_04540</name>
</gene>
<keyword evidence="10" id="KW-1185">Reference proteome</keyword>
<dbReference type="EMBL" id="CP051685">
    <property type="protein sequence ID" value="QJE03187.1"/>
    <property type="molecule type" value="Genomic_DNA"/>
</dbReference>
<keyword evidence="4 6" id="KW-0862">Zinc</keyword>
<evidence type="ECO:0000256" key="1">
    <source>
        <dbReference type="ARBA" id="ARBA00022670"/>
    </source>
</evidence>
<comment type="cofactor">
    <cofactor evidence="6">
        <name>Zn(2+)</name>
        <dbReference type="ChEBI" id="CHEBI:29105"/>
    </cofactor>
    <text evidence="6">Binds 1 zinc ion per subunit.</text>
</comment>
<keyword evidence="3 6" id="KW-0378">Hydrolase</keyword>
<evidence type="ECO:0000259" key="8">
    <source>
        <dbReference type="Pfam" id="PF01435"/>
    </source>
</evidence>
<accession>A0A7Z2W2B9</accession>
<dbReference type="Proteomes" id="UP000502415">
    <property type="component" value="Chromosome"/>
</dbReference>
<evidence type="ECO:0000256" key="7">
    <source>
        <dbReference type="SAM" id="SignalP"/>
    </source>
</evidence>
<dbReference type="AlphaFoldDB" id="A0A7Z2W2B9"/>
<dbReference type="PANTHER" id="PTHR22726:SF1">
    <property type="entry name" value="METALLOENDOPEPTIDASE OMA1, MITOCHONDRIAL"/>
    <property type="match status" value="1"/>
</dbReference>
<keyword evidence="7" id="KW-0732">Signal</keyword>
<dbReference type="InterPro" id="IPR001915">
    <property type="entry name" value="Peptidase_M48"/>
</dbReference>